<protein>
    <submittedName>
        <fullName evidence="2">RES family NAD+ phosphorylase</fullName>
    </submittedName>
</protein>
<dbReference type="EMBL" id="JAEDAJ010000014">
    <property type="protein sequence ID" value="MBK0332849.1"/>
    <property type="molecule type" value="Genomic_DNA"/>
</dbReference>
<keyword evidence="3" id="KW-1185">Reference proteome</keyword>
<evidence type="ECO:0000259" key="1">
    <source>
        <dbReference type="SMART" id="SM00953"/>
    </source>
</evidence>
<dbReference type="InterPro" id="IPR014914">
    <property type="entry name" value="RES_dom"/>
</dbReference>
<feature type="domain" description="RES" evidence="1">
    <location>
        <begin position="13"/>
        <end position="156"/>
    </location>
</feature>
<evidence type="ECO:0000313" key="3">
    <source>
        <dbReference type="Proteomes" id="UP000612352"/>
    </source>
</evidence>
<proteinExistence type="predicted"/>
<name>A0ABS1BE17_9MICO</name>
<organism evidence="2 3">
    <name type="scientific">Brachybacterium halotolerans</name>
    <dbReference type="NCBI Taxonomy" id="2795215"/>
    <lineage>
        <taxon>Bacteria</taxon>
        <taxon>Bacillati</taxon>
        <taxon>Actinomycetota</taxon>
        <taxon>Actinomycetes</taxon>
        <taxon>Micrococcales</taxon>
        <taxon>Dermabacteraceae</taxon>
        <taxon>Brachybacterium</taxon>
    </lineage>
</organism>
<reference evidence="2 3" key="1">
    <citation type="submission" date="2020-12" db="EMBL/GenBank/DDBJ databases">
        <title>Brachybacterium sp. MASK1Z-5, whole genome shotgun sequence.</title>
        <authorList>
            <person name="Tuo L."/>
        </authorList>
    </citation>
    <scope>NUCLEOTIDE SEQUENCE [LARGE SCALE GENOMIC DNA]</scope>
    <source>
        <strain evidence="2 3">MASK1Z-5</strain>
    </source>
</reference>
<dbReference type="Pfam" id="PF08808">
    <property type="entry name" value="RES"/>
    <property type="match status" value="1"/>
</dbReference>
<comment type="caution">
    <text evidence="2">The sequence shown here is derived from an EMBL/GenBank/DDBJ whole genome shotgun (WGS) entry which is preliminary data.</text>
</comment>
<evidence type="ECO:0000313" key="2">
    <source>
        <dbReference type="EMBL" id="MBK0332849.1"/>
    </source>
</evidence>
<dbReference type="SMART" id="SM00953">
    <property type="entry name" value="RES"/>
    <property type="match status" value="1"/>
</dbReference>
<accession>A0ABS1BE17</accession>
<sequence length="179" mass="19947">MHPWIPGAASTEPFGALYMPPGQGAGRWDNPDLYSLRYCATTAEGAVAESFGHLATWSAGMFRVPGNDEAMRAISTYELPGTTRLADLADPRVLQDLGVRRVTDVTERDKRRTQRLAARIFERDEWDGILWWSYYRPSITLSATWTSKGLDCVDTKPLSLQATEVQAASQLIVRAIRAE</sequence>
<gene>
    <name evidence="2" type="ORF">I8D64_15710</name>
</gene>
<dbReference type="Proteomes" id="UP000612352">
    <property type="component" value="Unassembled WGS sequence"/>
</dbReference>